<feature type="compositionally biased region" description="Low complexity" evidence="1">
    <location>
        <begin position="44"/>
        <end position="58"/>
    </location>
</feature>
<reference evidence="2" key="1">
    <citation type="submission" date="2025-08" db="UniProtKB">
        <authorList>
            <consortium name="Ensembl"/>
        </authorList>
    </citation>
    <scope>IDENTIFICATION</scope>
</reference>
<organism evidence="2 3">
    <name type="scientific">Chrysemys picta bellii</name>
    <name type="common">Western painted turtle</name>
    <name type="synonym">Emys bellii</name>
    <dbReference type="NCBI Taxonomy" id="8478"/>
    <lineage>
        <taxon>Eukaryota</taxon>
        <taxon>Metazoa</taxon>
        <taxon>Chordata</taxon>
        <taxon>Craniata</taxon>
        <taxon>Vertebrata</taxon>
        <taxon>Euteleostomi</taxon>
        <taxon>Archelosauria</taxon>
        <taxon>Testudinata</taxon>
        <taxon>Testudines</taxon>
        <taxon>Cryptodira</taxon>
        <taxon>Durocryptodira</taxon>
        <taxon>Testudinoidea</taxon>
        <taxon>Emydidae</taxon>
        <taxon>Chrysemys</taxon>
    </lineage>
</organism>
<evidence type="ECO:0000256" key="1">
    <source>
        <dbReference type="SAM" id="MobiDB-lite"/>
    </source>
</evidence>
<accession>A0A8C3I1Y7</accession>
<sequence>AVSGALRGRPFGAAASSKGRTGVGHRPPPPPATESRRGGRGEKSSLTSTLLMKLGLTGEHPSPAGGGRGRTDLSWTP</sequence>
<dbReference type="Proteomes" id="UP000694380">
    <property type="component" value="Unplaced"/>
</dbReference>
<keyword evidence="3" id="KW-1185">Reference proteome</keyword>
<evidence type="ECO:0000313" key="2">
    <source>
        <dbReference type="Ensembl" id="ENSCPBP00000025935.1"/>
    </source>
</evidence>
<name>A0A8C3I1Y7_CHRPI</name>
<feature type="compositionally biased region" description="Basic and acidic residues" evidence="1">
    <location>
        <begin position="34"/>
        <end position="43"/>
    </location>
</feature>
<protein>
    <submittedName>
        <fullName evidence="2">Uncharacterized protein</fullName>
    </submittedName>
</protein>
<evidence type="ECO:0000313" key="3">
    <source>
        <dbReference type="Proteomes" id="UP000694380"/>
    </source>
</evidence>
<feature type="region of interest" description="Disordered" evidence="1">
    <location>
        <begin position="1"/>
        <end position="77"/>
    </location>
</feature>
<reference evidence="2" key="2">
    <citation type="submission" date="2025-09" db="UniProtKB">
        <authorList>
            <consortium name="Ensembl"/>
        </authorList>
    </citation>
    <scope>IDENTIFICATION</scope>
</reference>
<proteinExistence type="predicted"/>
<dbReference type="AlphaFoldDB" id="A0A8C3I1Y7"/>
<dbReference type="Ensembl" id="ENSCPBT00000030553.1">
    <property type="protein sequence ID" value="ENSCPBP00000025935.1"/>
    <property type="gene ID" value="ENSCPBG00000018422.1"/>
</dbReference>